<dbReference type="GO" id="GO:0005764">
    <property type="term" value="C:lysosome"/>
    <property type="evidence" value="ECO:0007669"/>
    <property type="project" value="TreeGrafter"/>
</dbReference>
<dbReference type="InterPro" id="IPR050843">
    <property type="entry name" value="Glycosyl_Hydrlase_38"/>
</dbReference>
<dbReference type="PANTHER" id="PTHR11607:SF3">
    <property type="entry name" value="LYSOSOMAL ALPHA-MANNOSIDASE"/>
    <property type="match status" value="1"/>
</dbReference>
<keyword evidence="3 7" id="KW-0378">Hydrolase</keyword>
<evidence type="ECO:0000256" key="3">
    <source>
        <dbReference type="ARBA" id="ARBA00022801"/>
    </source>
</evidence>
<dbReference type="PANTHER" id="PTHR11607">
    <property type="entry name" value="ALPHA-MANNOSIDASE"/>
    <property type="match status" value="1"/>
</dbReference>
<dbReference type="InterPro" id="IPR011330">
    <property type="entry name" value="Glyco_hydro/deAcase_b/a-brl"/>
</dbReference>
<gene>
    <name evidence="9" type="ORF">M0812_03702</name>
</gene>
<name>A0AAV8ACF8_9EUKA</name>
<dbReference type="Gene3D" id="2.70.98.30">
    <property type="entry name" value="Golgi alpha-mannosidase II, domain 4"/>
    <property type="match status" value="1"/>
</dbReference>
<dbReference type="CDD" id="cd00451">
    <property type="entry name" value="GH38N_AMII_euk"/>
    <property type="match status" value="1"/>
</dbReference>
<feature type="domain" description="Glycoside hydrolase family 38 central" evidence="8">
    <location>
        <begin position="346"/>
        <end position="428"/>
    </location>
</feature>
<evidence type="ECO:0000256" key="6">
    <source>
        <dbReference type="ARBA" id="ARBA00023295"/>
    </source>
</evidence>
<protein>
    <recommendedName>
        <fullName evidence="7">Alpha-mannosidase</fullName>
        <ecNumber evidence="7">3.2.1.-</ecNumber>
    </recommendedName>
</protein>
<dbReference type="InterPro" id="IPR037094">
    <property type="entry name" value="Glyco_hydro_38_cen_sf"/>
</dbReference>
<dbReference type="Gene3D" id="3.20.110.10">
    <property type="entry name" value="Glycoside hydrolase 38, N terminal domain"/>
    <property type="match status" value="1"/>
</dbReference>
<reference evidence="9" key="1">
    <citation type="submission" date="2022-08" db="EMBL/GenBank/DDBJ databases">
        <title>Novel sulphate-reducing endosymbionts in the free-living metamonad Anaeramoeba.</title>
        <authorList>
            <person name="Jerlstrom-Hultqvist J."/>
            <person name="Cepicka I."/>
            <person name="Gallot-Lavallee L."/>
            <person name="Salas-Leiva D."/>
            <person name="Curtis B.A."/>
            <person name="Zahonova K."/>
            <person name="Pipaliya S."/>
            <person name="Dacks J."/>
            <person name="Roger A.J."/>
        </authorList>
    </citation>
    <scope>NUCLEOTIDE SEQUENCE</scope>
    <source>
        <strain evidence="9">Busselton2</strain>
    </source>
</reference>
<dbReference type="SMART" id="SM00872">
    <property type="entry name" value="Alpha-mann_mid"/>
    <property type="match status" value="1"/>
</dbReference>
<dbReference type="AlphaFoldDB" id="A0AAV8ACF8"/>
<dbReference type="InterPro" id="IPR028995">
    <property type="entry name" value="Glyco_hydro_57/38_cen_sf"/>
</dbReference>
<dbReference type="InterPro" id="IPR000602">
    <property type="entry name" value="Glyco_hydro_38_N"/>
</dbReference>
<dbReference type="SUPFAM" id="SSF74650">
    <property type="entry name" value="Galactose mutarotase-like"/>
    <property type="match status" value="1"/>
</dbReference>
<comment type="cofactor">
    <cofactor evidence="7">
        <name>Zn(2+)</name>
        <dbReference type="ChEBI" id="CHEBI:29105"/>
    </cofactor>
    <text evidence="7">Binds 1 zinc ion per subunit.</text>
</comment>
<dbReference type="InterPro" id="IPR013780">
    <property type="entry name" value="Glyco_hydro_b"/>
</dbReference>
<dbReference type="InterPro" id="IPR011013">
    <property type="entry name" value="Gal_mutarotase_sf_dom"/>
</dbReference>
<feature type="chain" id="PRO_5043099990" description="Alpha-mannosidase" evidence="7">
    <location>
        <begin position="20"/>
        <end position="966"/>
    </location>
</feature>
<proteinExistence type="inferred from homology"/>
<evidence type="ECO:0000256" key="2">
    <source>
        <dbReference type="ARBA" id="ARBA00022723"/>
    </source>
</evidence>
<dbReference type="GO" id="GO:0006013">
    <property type="term" value="P:mannose metabolic process"/>
    <property type="evidence" value="ECO:0007669"/>
    <property type="project" value="InterPro"/>
</dbReference>
<dbReference type="GO" id="GO:0046872">
    <property type="term" value="F:metal ion binding"/>
    <property type="evidence" value="ECO:0007669"/>
    <property type="project" value="UniProtKB-KW"/>
</dbReference>
<dbReference type="GO" id="GO:0004559">
    <property type="term" value="F:alpha-mannosidase activity"/>
    <property type="evidence" value="ECO:0007669"/>
    <property type="project" value="InterPro"/>
</dbReference>
<dbReference type="InterPro" id="IPR027291">
    <property type="entry name" value="Glyco_hydro_38_N_sf"/>
</dbReference>
<feature type="signal peptide" evidence="7">
    <location>
        <begin position="1"/>
        <end position="19"/>
    </location>
</feature>
<evidence type="ECO:0000313" key="9">
    <source>
        <dbReference type="EMBL" id="KAJ3451943.1"/>
    </source>
</evidence>
<dbReference type="SUPFAM" id="SSF88713">
    <property type="entry name" value="Glycoside hydrolase/deacetylase"/>
    <property type="match status" value="1"/>
</dbReference>
<comment type="caution">
    <text evidence="9">The sequence shown here is derived from an EMBL/GenBank/DDBJ whole genome shotgun (WGS) entry which is preliminary data.</text>
</comment>
<sequence>MKNLIVIFLFFLTLSIVQANEGSDYITVHLIPHAHCDVGWIKTPEEYYTSEISKILNNVVEELTANPDYRFIWVEVWFLQEWWQNSTELQRDQFVKLVHNGQLELVLGGIVMSDEALVTYWDDIDQLTEGHTWLKENIVPNNPELLPKYAWHIDPFGASSWTPTLFSDSCFDGYVTARINYLLLEMLKITQDLDFIWKGLKYDSGSGRTHVPWTLGHLLHGGYGSPPQCNWGEHKPEKNPPVTPENIDTLATDLVKYLELVNKEYQGNLVLQTFGHDRAFQNASIEFGNMTLLVNYINANQDKFNMKIKYSTLRETFDDLYSRNLDYPVSDENFDFFPYQNSKGNHFWTGFYVNQPKLKGMIRYSSSILRTVDFFWSLSGVKPTQDPTTWEMFENIMKLRREMSAAQHHDTITGTSPPPPLEECYNNLKKYVAACGRTLSWLMNQIQKTENVDYSWDLSTLENSLSINKQAYFVVMNNLGWERKEWITLDFEDSNITFDLNNLAISHFDGTPIDQSNIAIIDKKLFLNLNIKPLGYETFLIKVLQTSGNNNQETDTMNNKAKELENQKEMGNQKESDLDLSAPLIIENQYYQISFDRTSGKLIEIDNIISEISVPLNQDFYYYLGEPGYTPWVMIVDPTVHQVCTKLESFRYKSSTGHMVQEVQQQFSSYLKQIYRLYDDNPFVEIEMVIGPLPVPYQLFSRYSTNWVNDKYFYSDAFGFQLFDKYQVEYPEIISSAYRPMTHTAAFRNSDETQQITIISDRAHGVGSYYDGGIEIMHIRADDYQNNGYYWDHDETITHQFNWLTFDTVENEEKNRQKNALLHNNQFNLMFSSNSIIDVLPVPSYSGLKHSLPDYLHFLTWKSISQMNNDYWIRLQNIITPETVNSNVKVPITITLSDYLLEENTIQSSTEKSLTGMYDLTSCTKKQWKWRDHPFPLQYNQNLEDGKLDSTIEVVPGEIRTFKVTI</sequence>
<dbReference type="SUPFAM" id="SSF88688">
    <property type="entry name" value="Families 57/38 glycoside transferase middle domain"/>
    <property type="match status" value="1"/>
</dbReference>
<dbReference type="InterPro" id="IPR011682">
    <property type="entry name" value="Glyco_hydro_38_C"/>
</dbReference>
<dbReference type="Pfam" id="PF09261">
    <property type="entry name" value="Alpha-mann_mid"/>
    <property type="match status" value="1"/>
</dbReference>
<dbReference type="Pfam" id="PF01074">
    <property type="entry name" value="Glyco_hydro_38N"/>
    <property type="match status" value="1"/>
</dbReference>
<evidence type="ECO:0000313" key="10">
    <source>
        <dbReference type="Proteomes" id="UP001146793"/>
    </source>
</evidence>
<evidence type="ECO:0000256" key="1">
    <source>
        <dbReference type="ARBA" id="ARBA00009792"/>
    </source>
</evidence>
<keyword evidence="5" id="KW-1015">Disulfide bond</keyword>
<dbReference type="Pfam" id="PF07748">
    <property type="entry name" value="Glyco_hydro_38C"/>
    <property type="match status" value="1"/>
</dbReference>
<accession>A0AAV8ACF8</accession>
<dbReference type="EC" id="3.2.1.-" evidence="7"/>
<dbReference type="GO" id="GO:0030246">
    <property type="term" value="F:carbohydrate binding"/>
    <property type="evidence" value="ECO:0007669"/>
    <property type="project" value="InterPro"/>
</dbReference>
<dbReference type="Proteomes" id="UP001146793">
    <property type="component" value="Unassembled WGS sequence"/>
</dbReference>
<organism evidence="9 10">
    <name type="scientific">Anaeramoeba flamelloides</name>
    <dbReference type="NCBI Taxonomy" id="1746091"/>
    <lineage>
        <taxon>Eukaryota</taxon>
        <taxon>Metamonada</taxon>
        <taxon>Anaeramoebidae</taxon>
        <taxon>Anaeramoeba</taxon>
    </lineage>
</organism>
<keyword evidence="4 7" id="KW-0862">Zinc</keyword>
<dbReference type="Gene3D" id="2.60.40.1360">
    <property type="match status" value="1"/>
</dbReference>
<evidence type="ECO:0000259" key="8">
    <source>
        <dbReference type="SMART" id="SM00872"/>
    </source>
</evidence>
<dbReference type="EMBL" id="JANTQA010000008">
    <property type="protein sequence ID" value="KAJ3451943.1"/>
    <property type="molecule type" value="Genomic_DNA"/>
</dbReference>
<comment type="similarity">
    <text evidence="1 7">Belongs to the glycosyl hydrolase 38 family.</text>
</comment>
<dbReference type="Gene3D" id="2.60.40.1180">
    <property type="entry name" value="Golgi alpha-mannosidase II"/>
    <property type="match status" value="1"/>
</dbReference>
<keyword evidence="6 7" id="KW-0326">Glycosidase</keyword>
<evidence type="ECO:0000256" key="5">
    <source>
        <dbReference type="ARBA" id="ARBA00023157"/>
    </source>
</evidence>
<dbReference type="Gene3D" id="1.20.1270.50">
    <property type="entry name" value="Glycoside hydrolase family 38, central domain"/>
    <property type="match status" value="1"/>
</dbReference>
<evidence type="ECO:0000256" key="7">
    <source>
        <dbReference type="RuleBase" id="RU361199"/>
    </source>
</evidence>
<keyword evidence="7" id="KW-0732">Signal</keyword>
<dbReference type="InterPro" id="IPR015341">
    <property type="entry name" value="Glyco_hydro_38_cen"/>
</dbReference>
<keyword evidence="2 7" id="KW-0479">Metal-binding</keyword>
<evidence type="ECO:0000256" key="4">
    <source>
        <dbReference type="ARBA" id="ARBA00022833"/>
    </source>
</evidence>